<evidence type="ECO:0000313" key="2">
    <source>
        <dbReference type="Proteomes" id="UP000199459"/>
    </source>
</evidence>
<organism evidence="1 2">
    <name type="scientific">Nitrosomonas marina</name>
    <dbReference type="NCBI Taxonomy" id="917"/>
    <lineage>
        <taxon>Bacteria</taxon>
        <taxon>Pseudomonadati</taxon>
        <taxon>Pseudomonadota</taxon>
        <taxon>Betaproteobacteria</taxon>
        <taxon>Nitrosomonadales</taxon>
        <taxon>Nitrosomonadaceae</taxon>
        <taxon>Nitrosomonas</taxon>
    </lineage>
</organism>
<accession>A0A1H8G4P6</accession>
<dbReference type="Proteomes" id="UP000199459">
    <property type="component" value="Unassembled WGS sequence"/>
</dbReference>
<sequence length="159" mass="17778">MRCKCQCENSGVCVVAITREYTVSNRRTVGRQSRRRIFWSKVPRGVKSLWCASNLHKVGGGQSAKRLCMVRCRWRGMSPSPASDKTAIRFDGVVRLERIIVPVNTPSQPGDATGVRSEPPCQDGTVLQYTSCSQSYVVALENVTRMCTVFFMCQPLVQK</sequence>
<dbReference type="AlphaFoldDB" id="A0A1H8G4P6"/>
<dbReference type="EMBL" id="FOCP01000016">
    <property type="protein sequence ID" value="SEN38467.1"/>
    <property type="molecule type" value="Genomic_DNA"/>
</dbReference>
<reference evidence="1 2" key="1">
    <citation type="submission" date="2016-10" db="EMBL/GenBank/DDBJ databases">
        <authorList>
            <person name="de Groot N.N."/>
        </authorList>
    </citation>
    <scope>NUCLEOTIDE SEQUENCE [LARGE SCALE GENOMIC DNA]</scope>
    <source>
        <strain evidence="1 2">Nm22</strain>
    </source>
</reference>
<proteinExistence type="predicted"/>
<protein>
    <submittedName>
        <fullName evidence="1">Uncharacterized protein</fullName>
    </submittedName>
</protein>
<evidence type="ECO:0000313" key="1">
    <source>
        <dbReference type="EMBL" id="SEN38467.1"/>
    </source>
</evidence>
<gene>
    <name evidence="1" type="ORF">SAMN05216325_11612</name>
</gene>
<name>A0A1H8G4P6_9PROT</name>